<dbReference type="Proteomes" id="UP000005365">
    <property type="component" value="Unassembled WGS sequence"/>
</dbReference>
<dbReference type="EMBL" id="ACKO02000001">
    <property type="protein sequence ID" value="EET46125.1"/>
    <property type="molecule type" value="Genomic_DNA"/>
</dbReference>
<dbReference type="InterPro" id="IPR032675">
    <property type="entry name" value="LRR_dom_sf"/>
</dbReference>
<feature type="region of interest" description="Disordered" evidence="1">
    <location>
        <begin position="236"/>
        <end position="256"/>
    </location>
</feature>
<evidence type="ECO:0000313" key="4">
    <source>
        <dbReference type="Proteomes" id="UP000005365"/>
    </source>
</evidence>
<keyword evidence="4" id="KW-1185">Reference proteome</keyword>
<dbReference type="Gene3D" id="3.80.10.10">
    <property type="entry name" value="Ribonuclease Inhibitor"/>
    <property type="match status" value="1"/>
</dbReference>
<dbReference type="RefSeq" id="WP_003755439.1">
    <property type="nucleotide sequence ID" value="NZ_ACKO02000001.1"/>
</dbReference>
<gene>
    <name evidence="3" type="ORF">NEISICOT_00230</name>
</gene>
<name>C6M151_NEISI</name>
<organism evidence="3 4">
    <name type="scientific">Neisseria sicca ATCC 29256</name>
    <dbReference type="NCBI Taxonomy" id="547045"/>
    <lineage>
        <taxon>Bacteria</taxon>
        <taxon>Pseudomonadati</taxon>
        <taxon>Pseudomonadota</taxon>
        <taxon>Betaproteobacteria</taxon>
        <taxon>Neisseriales</taxon>
        <taxon>Neisseriaceae</taxon>
        <taxon>Neisseria</taxon>
    </lineage>
</organism>
<dbReference type="AlphaFoldDB" id="C6M151"/>
<accession>C6M151</accession>
<protein>
    <recommendedName>
        <fullName evidence="2">NTF2 fold immunity protein domain-containing protein</fullName>
    </recommendedName>
</protein>
<dbReference type="SUPFAM" id="SSF52047">
    <property type="entry name" value="RNI-like"/>
    <property type="match status" value="1"/>
</dbReference>
<comment type="caution">
    <text evidence="3">The sequence shown here is derived from an EMBL/GenBank/DDBJ whole genome shotgun (WGS) entry which is preliminary data.</text>
</comment>
<evidence type="ECO:0000313" key="3">
    <source>
        <dbReference type="EMBL" id="EET46125.1"/>
    </source>
</evidence>
<reference evidence="3" key="1">
    <citation type="submission" date="2009-07" db="EMBL/GenBank/DDBJ databases">
        <authorList>
            <person name="Weinstock G."/>
            <person name="Sodergren E."/>
            <person name="Clifton S."/>
            <person name="Fulton L."/>
            <person name="Fulton B."/>
            <person name="Courtney L."/>
            <person name="Fronick C."/>
            <person name="Harrison M."/>
            <person name="Strong C."/>
            <person name="Farmer C."/>
            <person name="Delahaunty K."/>
            <person name="Markovic C."/>
            <person name="Hall O."/>
            <person name="Minx P."/>
            <person name="Tomlinson C."/>
            <person name="Mitreva M."/>
            <person name="Nelson J."/>
            <person name="Hou S."/>
            <person name="Wollam A."/>
            <person name="Pepin K.H."/>
            <person name="Johnson M."/>
            <person name="Bhonagiri V."/>
            <person name="Nash W.E."/>
            <person name="Warren W."/>
            <person name="Chinwalla A."/>
            <person name="Mardis E.R."/>
            <person name="Wilson R.K."/>
        </authorList>
    </citation>
    <scope>NUCLEOTIDE SEQUENCE [LARGE SCALE GENOMIC DNA]</scope>
    <source>
        <strain evidence="3">ATCC 29256</strain>
    </source>
</reference>
<evidence type="ECO:0000256" key="1">
    <source>
        <dbReference type="SAM" id="MobiDB-lite"/>
    </source>
</evidence>
<dbReference type="InterPro" id="IPR028049">
    <property type="entry name" value="Imm-NTF2"/>
</dbReference>
<sequence length="309" mass="35518">MLLANLKKSDTSAEFIHQKFTAEEIQELLQYKRLKGIVFRDCPLEDNDVAQIAKLPQLVNLTLDNTAISDKGLAALADAGKLMYLWITHAKIDGSGLAAFVEKGHKLRCLQLEHTMFDDQALQLAARMPKLDMLHLNHTRISEAGLMSVTSNPRLTIIAKQFSDEIYARFEQQQREQAKKQKTPPEPADVEAAQTALQAFFDAMTECEASFVNFDDDWTERTIALFQQYGSEKLPERQSKEGRYHTSGQPEGTYGNHVFIDQEKQGRKIWLYTQDDRHFYRFLMVNENGEWKLEKSQTKLDGGWSRNWL</sequence>
<proteinExistence type="predicted"/>
<feature type="domain" description="NTF2 fold immunity protein" evidence="2">
    <location>
        <begin position="196"/>
        <end position="306"/>
    </location>
</feature>
<evidence type="ECO:0000259" key="2">
    <source>
        <dbReference type="Pfam" id="PF15655"/>
    </source>
</evidence>
<dbReference type="eggNOG" id="ENOG502Z9K0">
    <property type="taxonomic scope" value="Bacteria"/>
</dbReference>
<dbReference type="Pfam" id="PF15655">
    <property type="entry name" value="Imm-NTF2"/>
    <property type="match status" value="1"/>
</dbReference>